<name>A0A9D4DL43_DREPO</name>
<keyword evidence="2" id="KW-1185">Reference proteome</keyword>
<accession>A0A9D4DL43</accession>
<evidence type="ECO:0000313" key="1">
    <source>
        <dbReference type="EMBL" id="KAH3750335.1"/>
    </source>
</evidence>
<dbReference type="Proteomes" id="UP000828390">
    <property type="component" value="Unassembled WGS sequence"/>
</dbReference>
<dbReference type="AlphaFoldDB" id="A0A9D4DL43"/>
<protein>
    <submittedName>
        <fullName evidence="1">Uncharacterized protein</fullName>
    </submittedName>
</protein>
<evidence type="ECO:0000313" key="2">
    <source>
        <dbReference type="Proteomes" id="UP000828390"/>
    </source>
</evidence>
<sequence length="101" mass="11751">MKKLQDNQEASLRSPQSSFYEQLHTIQETRRQINAALDKIEQKTLKDMKDTLTKLQASSKSDVDKCIILREELNQIRDAIQDISVKIKIELSFIATRKCEE</sequence>
<proteinExistence type="predicted"/>
<reference evidence="1" key="1">
    <citation type="journal article" date="2019" name="bioRxiv">
        <title>The Genome of the Zebra Mussel, Dreissena polymorpha: A Resource for Invasive Species Research.</title>
        <authorList>
            <person name="McCartney M.A."/>
            <person name="Auch B."/>
            <person name="Kono T."/>
            <person name="Mallez S."/>
            <person name="Zhang Y."/>
            <person name="Obille A."/>
            <person name="Becker A."/>
            <person name="Abrahante J.E."/>
            <person name="Garbe J."/>
            <person name="Badalamenti J.P."/>
            <person name="Herman A."/>
            <person name="Mangelson H."/>
            <person name="Liachko I."/>
            <person name="Sullivan S."/>
            <person name="Sone E.D."/>
            <person name="Koren S."/>
            <person name="Silverstein K.A.T."/>
            <person name="Beckman K.B."/>
            <person name="Gohl D.M."/>
        </authorList>
    </citation>
    <scope>NUCLEOTIDE SEQUENCE</scope>
    <source>
        <strain evidence="1">Duluth1</strain>
        <tissue evidence="1">Whole animal</tissue>
    </source>
</reference>
<organism evidence="1 2">
    <name type="scientific">Dreissena polymorpha</name>
    <name type="common">Zebra mussel</name>
    <name type="synonym">Mytilus polymorpha</name>
    <dbReference type="NCBI Taxonomy" id="45954"/>
    <lineage>
        <taxon>Eukaryota</taxon>
        <taxon>Metazoa</taxon>
        <taxon>Spiralia</taxon>
        <taxon>Lophotrochozoa</taxon>
        <taxon>Mollusca</taxon>
        <taxon>Bivalvia</taxon>
        <taxon>Autobranchia</taxon>
        <taxon>Heteroconchia</taxon>
        <taxon>Euheterodonta</taxon>
        <taxon>Imparidentia</taxon>
        <taxon>Neoheterodontei</taxon>
        <taxon>Myida</taxon>
        <taxon>Dreissenoidea</taxon>
        <taxon>Dreissenidae</taxon>
        <taxon>Dreissena</taxon>
    </lineage>
</organism>
<gene>
    <name evidence="1" type="ORF">DPMN_184856</name>
</gene>
<dbReference type="EMBL" id="JAIWYP010000010">
    <property type="protein sequence ID" value="KAH3750335.1"/>
    <property type="molecule type" value="Genomic_DNA"/>
</dbReference>
<reference evidence="1" key="2">
    <citation type="submission" date="2020-11" db="EMBL/GenBank/DDBJ databases">
        <authorList>
            <person name="McCartney M.A."/>
            <person name="Auch B."/>
            <person name="Kono T."/>
            <person name="Mallez S."/>
            <person name="Becker A."/>
            <person name="Gohl D.M."/>
            <person name="Silverstein K.A.T."/>
            <person name="Koren S."/>
            <person name="Bechman K.B."/>
            <person name="Herman A."/>
            <person name="Abrahante J.E."/>
            <person name="Garbe J."/>
        </authorList>
    </citation>
    <scope>NUCLEOTIDE SEQUENCE</scope>
    <source>
        <strain evidence="1">Duluth1</strain>
        <tissue evidence="1">Whole animal</tissue>
    </source>
</reference>
<comment type="caution">
    <text evidence="1">The sequence shown here is derived from an EMBL/GenBank/DDBJ whole genome shotgun (WGS) entry which is preliminary data.</text>
</comment>